<evidence type="ECO:0000256" key="6">
    <source>
        <dbReference type="ARBA" id="ARBA00022884"/>
    </source>
</evidence>
<dbReference type="EMBL" id="BMYM01000001">
    <property type="protein sequence ID" value="GHD26172.1"/>
    <property type="molecule type" value="Genomic_DNA"/>
</dbReference>
<dbReference type="GO" id="GO:0002938">
    <property type="term" value="P:tRNA guanine ribose methylation"/>
    <property type="evidence" value="ECO:0007669"/>
    <property type="project" value="UniProtKB-UniRule"/>
</dbReference>
<evidence type="ECO:0000256" key="2">
    <source>
        <dbReference type="ARBA" id="ARBA00022603"/>
    </source>
</evidence>
<name>A0A918XDT6_9GAMM</name>
<dbReference type="InterPro" id="IPR022724">
    <property type="entry name" value="rRNA_MeTrfase_SpoU_C"/>
</dbReference>
<sequence length="232" mass="25736">MTPERQARLKAVLAKRQPDLTVVTDFVHKSRNLAAIVRSCDSVGIMQVHAVVDEENYRTYRGTAASAQRWVEVVRHASLVPALAGLKSQGYQLIAAHLTDKARDYREVDYTKPTAIVMGAEIAGVSEEAVALMDSCVTVPMLGMVESLNVSVAAATLLAEARQQRERAGLYDTCRLDGTTYKHWLFAWSQPRLKQFCDQRGLSYPPIDDDGELVNPSQWYADVRALTGEDPQ</sequence>
<dbReference type="EC" id="2.1.1.34" evidence="7"/>
<dbReference type="CDD" id="cd18092">
    <property type="entry name" value="SpoU-like_TrmH"/>
    <property type="match status" value="1"/>
</dbReference>
<feature type="domain" description="RNA methyltransferase SpoU/TrmH type C-terminal" evidence="9">
    <location>
        <begin position="164"/>
        <end position="215"/>
    </location>
</feature>
<comment type="similarity">
    <text evidence="7">Belongs to the class IV-like SAM-binding methyltransferase superfamily. RNA methyltransferase TrmH family.</text>
</comment>
<comment type="caution">
    <text evidence="10">The sequence shown here is derived from an EMBL/GenBank/DDBJ whole genome shotgun (WGS) entry which is preliminary data.</text>
</comment>
<keyword evidence="6 7" id="KW-0694">RNA-binding</keyword>
<dbReference type="HAMAP" id="MF_02060">
    <property type="entry name" value="tRNA_methyltr_TrmH"/>
    <property type="match status" value="1"/>
</dbReference>
<evidence type="ECO:0000259" key="8">
    <source>
        <dbReference type="Pfam" id="PF00588"/>
    </source>
</evidence>
<keyword evidence="4 7" id="KW-0949">S-adenosyl-L-methionine</keyword>
<protein>
    <recommendedName>
        <fullName evidence="7">tRNA (guanosine(18)-2'-O)-methyltransferase</fullName>
        <ecNumber evidence="7">2.1.1.34</ecNumber>
    </recommendedName>
    <alternativeName>
        <fullName evidence="7">tRNA [Gm18] methyltransferase</fullName>
    </alternativeName>
</protein>
<comment type="catalytic activity">
    <reaction evidence="7">
        <text>guanosine(18) in tRNA + S-adenosyl-L-methionine = 2'-O-methylguanosine(18) in tRNA + S-adenosyl-L-homocysteine + H(+)</text>
        <dbReference type="Rhea" id="RHEA:20077"/>
        <dbReference type="Rhea" id="RHEA-COMP:10190"/>
        <dbReference type="Rhea" id="RHEA-COMP:10192"/>
        <dbReference type="ChEBI" id="CHEBI:15378"/>
        <dbReference type="ChEBI" id="CHEBI:57856"/>
        <dbReference type="ChEBI" id="CHEBI:59789"/>
        <dbReference type="ChEBI" id="CHEBI:74269"/>
        <dbReference type="ChEBI" id="CHEBI:74445"/>
        <dbReference type="EC" id="2.1.1.34"/>
    </reaction>
</comment>
<feature type="binding site" evidence="7">
    <location>
        <position position="148"/>
    </location>
    <ligand>
        <name>S-adenosyl-L-methionine</name>
        <dbReference type="ChEBI" id="CHEBI:59789"/>
    </ligand>
</feature>
<dbReference type="GO" id="GO:0000049">
    <property type="term" value="F:tRNA binding"/>
    <property type="evidence" value="ECO:0007669"/>
    <property type="project" value="UniProtKB-UniRule"/>
</dbReference>
<evidence type="ECO:0000256" key="1">
    <source>
        <dbReference type="ARBA" id="ARBA00022555"/>
    </source>
</evidence>
<evidence type="ECO:0000259" key="9">
    <source>
        <dbReference type="Pfam" id="PF12105"/>
    </source>
</evidence>
<dbReference type="RefSeq" id="WP_189474448.1">
    <property type="nucleotide sequence ID" value="NZ_BMYM01000001.1"/>
</dbReference>
<evidence type="ECO:0000256" key="5">
    <source>
        <dbReference type="ARBA" id="ARBA00022694"/>
    </source>
</evidence>
<dbReference type="Proteomes" id="UP000644693">
    <property type="component" value="Unassembled WGS sequence"/>
</dbReference>
<evidence type="ECO:0000256" key="4">
    <source>
        <dbReference type="ARBA" id="ARBA00022691"/>
    </source>
</evidence>
<comment type="function">
    <text evidence="7">Catalyzes the 2'-O methylation of guanosine at position 18 in tRNA.</text>
</comment>
<evidence type="ECO:0000313" key="10">
    <source>
        <dbReference type="EMBL" id="GHD26172.1"/>
    </source>
</evidence>
<keyword evidence="3 7" id="KW-0808">Transferase</keyword>
<gene>
    <name evidence="10" type="primary">spoU</name>
    <name evidence="7" type="synonym">trmH</name>
    <name evidence="10" type="ORF">GCM10007053_02790</name>
</gene>
<keyword evidence="5 7" id="KW-0819">tRNA processing</keyword>
<keyword evidence="2 7" id="KW-0489">Methyltransferase</keyword>
<dbReference type="Gene3D" id="3.40.1280.10">
    <property type="match status" value="1"/>
</dbReference>
<keyword evidence="1 7" id="KW-0820">tRNA-binding</keyword>
<accession>A0A918XDT6</accession>
<dbReference type="Pfam" id="PF00588">
    <property type="entry name" value="SpoU_methylase"/>
    <property type="match status" value="1"/>
</dbReference>
<dbReference type="InterPro" id="IPR033671">
    <property type="entry name" value="TrmH"/>
</dbReference>
<reference evidence="10" key="1">
    <citation type="journal article" date="2014" name="Int. J. Syst. Evol. Microbiol.">
        <title>Complete genome sequence of Corynebacterium casei LMG S-19264T (=DSM 44701T), isolated from a smear-ripened cheese.</title>
        <authorList>
            <consortium name="US DOE Joint Genome Institute (JGI-PGF)"/>
            <person name="Walter F."/>
            <person name="Albersmeier A."/>
            <person name="Kalinowski J."/>
            <person name="Ruckert C."/>
        </authorList>
    </citation>
    <scope>NUCLEOTIDE SEQUENCE</scope>
    <source>
        <strain evidence="10">KCTC 23430</strain>
    </source>
</reference>
<dbReference type="SUPFAM" id="SSF75217">
    <property type="entry name" value="alpha/beta knot"/>
    <property type="match status" value="1"/>
</dbReference>
<dbReference type="Pfam" id="PF12105">
    <property type="entry name" value="SpoU_methylas_C"/>
    <property type="match status" value="1"/>
</dbReference>
<organism evidence="10 11">
    <name type="scientific">Parahalioglobus pacificus</name>
    <dbReference type="NCBI Taxonomy" id="930806"/>
    <lineage>
        <taxon>Bacteria</taxon>
        <taxon>Pseudomonadati</taxon>
        <taxon>Pseudomonadota</taxon>
        <taxon>Gammaproteobacteria</taxon>
        <taxon>Cellvibrionales</taxon>
        <taxon>Halieaceae</taxon>
        <taxon>Parahalioglobus</taxon>
    </lineage>
</organism>
<dbReference type="InterPro" id="IPR029028">
    <property type="entry name" value="Alpha/beta_knot_MTases"/>
</dbReference>
<dbReference type="GO" id="GO:0141100">
    <property type="term" value="F:tRNA (guanine(18)-2'-O)-methyltransferase activity"/>
    <property type="evidence" value="ECO:0007669"/>
    <property type="project" value="UniProtKB-UniRule"/>
</dbReference>
<reference evidence="10" key="2">
    <citation type="submission" date="2020-09" db="EMBL/GenBank/DDBJ databases">
        <authorList>
            <person name="Sun Q."/>
            <person name="Kim S."/>
        </authorList>
    </citation>
    <scope>NUCLEOTIDE SEQUENCE</scope>
    <source>
        <strain evidence="10">KCTC 23430</strain>
    </source>
</reference>
<feature type="binding site" evidence="7">
    <location>
        <position position="139"/>
    </location>
    <ligand>
        <name>S-adenosyl-L-methionine</name>
        <dbReference type="ChEBI" id="CHEBI:59789"/>
    </ligand>
</feature>
<comment type="caution">
    <text evidence="7">Lacks conserved residue(s) required for the propagation of feature annotation.</text>
</comment>
<dbReference type="InterPro" id="IPR029026">
    <property type="entry name" value="tRNA_m1G_MTases_N"/>
</dbReference>
<feature type="domain" description="tRNA/rRNA methyltransferase SpoU type" evidence="8">
    <location>
        <begin position="20"/>
        <end position="158"/>
    </location>
</feature>
<evidence type="ECO:0000313" key="11">
    <source>
        <dbReference type="Proteomes" id="UP000644693"/>
    </source>
</evidence>
<dbReference type="PANTHER" id="PTHR43453:SF1">
    <property type="entry name" value="TRNA_RRNA METHYLTRANSFERASE SPOU TYPE DOMAIN-CONTAINING PROTEIN"/>
    <property type="match status" value="1"/>
</dbReference>
<dbReference type="InterPro" id="IPR001537">
    <property type="entry name" value="SpoU_MeTrfase"/>
</dbReference>
<dbReference type="NCBIfam" id="NF008295">
    <property type="entry name" value="PRK11081.1"/>
    <property type="match status" value="1"/>
</dbReference>
<dbReference type="PANTHER" id="PTHR43453">
    <property type="entry name" value="RRNA METHYLASE-LIKE"/>
    <property type="match status" value="1"/>
</dbReference>
<keyword evidence="11" id="KW-1185">Reference proteome</keyword>
<evidence type="ECO:0000256" key="3">
    <source>
        <dbReference type="ARBA" id="ARBA00022679"/>
    </source>
</evidence>
<dbReference type="AlphaFoldDB" id="A0A918XDT6"/>
<evidence type="ECO:0000256" key="7">
    <source>
        <dbReference type="HAMAP-Rule" id="MF_02060"/>
    </source>
</evidence>
<proteinExistence type="inferred from homology"/>